<feature type="chain" id="PRO_5016785996" description="Lipoprotein" evidence="1">
    <location>
        <begin position="22"/>
        <end position="105"/>
    </location>
</feature>
<dbReference type="Proteomes" id="UP000253999">
    <property type="component" value="Unassembled WGS sequence"/>
</dbReference>
<comment type="caution">
    <text evidence="2">The sequence shown here is derived from an EMBL/GenBank/DDBJ whole genome shotgun (WGS) entry which is preliminary data.</text>
</comment>
<evidence type="ECO:0000313" key="2">
    <source>
        <dbReference type="EMBL" id="RDF05388.1"/>
    </source>
</evidence>
<feature type="signal peptide" evidence="1">
    <location>
        <begin position="1"/>
        <end position="21"/>
    </location>
</feature>
<organism evidence="2 3">
    <name type="scientific">Haemophilus parahaemolyticus</name>
    <dbReference type="NCBI Taxonomy" id="735"/>
    <lineage>
        <taxon>Bacteria</taxon>
        <taxon>Pseudomonadati</taxon>
        <taxon>Pseudomonadota</taxon>
        <taxon>Gammaproteobacteria</taxon>
        <taxon>Pasteurellales</taxon>
        <taxon>Pasteurellaceae</taxon>
        <taxon>Haemophilus</taxon>
    </lineage>
</organism>
<dbReference type="EMBL" id="QEQD01000002">
    <property type="protein sequence ID" value="RDF05388.1"/>
    <property type="molecule type" value="Genomic_DNA"/>
</dbReference>
<dbReference type="AlphaFoldDB" id="A0A369ZK24"/>
<evidence type="ECO:0000313" key="3">
    <source>
        <dbReference type="Proteomes" id="UP000253999"/>
    </source>
</evidence>
<gene>
    <name evidence="2" type="ORF">DPV98_03075</name>
</gene>
<evidence type="ECO:0008006" key="4">
    <source>
        <dbReference type="Google" id="ProtNLM"/>
    </source>
</evidence>
<dbReference type="RefSeq" id="WP_111312589.1">
    <property type="nucleotide sequence ID" value="NZ_QEQD01000002.1"/>
</dbReference>
<sequence>MKMKQLSCALLLCLGLTGCQAVTDTLSTVNSALGSVNSSLSGITRSTVSNETQISSDNAVKNAKAENSAKILYNQAKPAISKYVALIACSSDTSQLTAYSDPDSM</sequence>
<reference evidence="2 3" key="1">
    <citation type="submission" date="2018-05" db="EMBL/GenBank/DDBJ databases">
        <title>Draft Genome Sequences for a Diverse set of 7 Haemophilus Species.</title>
        <authorList>
            <person name="Nichols M."/>
            <person name="Topaz N."/>
            <person name="Wang X."/>
            <person name="Wang X."/>
            <person name="Boxrud D."/>
        </authorList>
    </citation>
    <scope>NUCLEOTIDE SEQUENCE [LARGE SCALE GENOMIC DNA]</scope>
    <source>
        <strain evidence="2 3">C2010039593</strain>
    </source>
</reference>
<name>A0A369ZK24_HAEPH</name>
<evidence type="ECO:0000256" key="1">
    <source>
        <dbReference type="SAM" id="SignalP"/>
    </source>
</evidence>
<accession>A0A369ZK24</accession>
<keyword evidence="1" id="KW-0732">Signal</keyword>
<protein>
    <recommendedName>
        <fullName evidence="4">Lipoprotein</fullName>
    </recommendedName>
</protein>
<proteinExistence type="predicted"/>
<dbReference type="PROSITE" id="PS51257">
    <property type="entry name" value="PROKAR_LIPOPROTEIN"/>
    <property type="match status" value="1"/>
</dbReference>